<dbReference type="Proteomes" id="UP000050996">
    <property type="component" value="Unassembled WGS sequence"/>
</dbReference>
<proteinExistence type="inferred from homology"/>
<accession>A0A0Q3VGT3</accession>
<evidence type="ECO:0000313" key="5">
    <source>
        <dbReference type="Proteomes" id="UP000050996"/>
    </source>
</evidence>
<dbReference type="PANTHER" id="PTHR37313:SF2">
    <property type="entry name" value="UPF0749 PROTEIN YLXX"/>
    <property type="match status" value="1"/>
</dbReference>
<reference evidence="4 5" key="1">
    <citation type="submission" date="2015-09" db="EMBL/GenBank/DDBJ databases">
        <title>Genome sequencing project for genomic taxonomy and phylogenomics of Bacillus-like bacteria.</title>
        <authorList>
            <person name="Liu B."/>
            <person name="Wang J."/>
            <person name="Zhu Y."/>
            <person name="Liu G."/>
            <person name="Chen Q."/>
            <person name="Chen Z."/>
            <person name="Lan J."/>
            <person name="Che J."/>
            <person name="Ge C."/>
            <person name="Shi H."/>
            <person name="Pan Z."/>
            <person name="Liu X."/>
        </authorList>
    </citation>
    <scope>NUCLEOTIDE SEQUENCE [LARGE SCALE GENOMIC DNA]</scope>
    <source>
        <strain evidence="4 5">FJAT-18043</strain>
    </source>
</reference>
<dbReference type="Gene3D" id="3.30.70.1880">
    <property type="entry name" value="Protein of unknown function DUF881"/>
    <property type="match status" value="1"/>
</dbReference>
<gene>
    <name evidence="4" type="ORF">AN957_10720</name>
</gene>
<keyword evidence="3" id="KW-0472">Membrane</keyword>
<evidence type="ECO:0000256" key="2">
    <source>
        <dbReference type="SAM" id="Coils"/>
    </source>
</evidence>
<protein>
    <recommendedName>
        <fullName evidence="6">DUF881 domain-containing protein</fullName>
    </recommendedName>
</protein>
<dbReference type="STRING" id="1637975.AN957_10720"/>
<comment type="similarity">
    <text evidence="1">Belongs to the UPF0749 family.</text>
</comment>
<dbReference type="Pfam" id="PF05949">
    <property type="entry name" value="DUF881"/>
    <property type="match status" value="1"/>
</dbReference>
<dbReference type="PROSITE" id="PS50890">
    <property type="entry name" value="PUA"/>
    <property type="match status" value="1"/>
</dbReference>
<evidence type="ECO:0008006" key="6">
    <source>
        <dbReference type="Google" id="ProtNLM"/>
    </source>
</evidence>
<dbReference type="InterPro" id="IPR010273">
    <property type="entry name" value="DUF881"/>
</dbReference>
<dbReference type="AlphaFoldDB" id="A0A0Q3VGT3"/>
<keyword evidence="3" id="KW-0812">Transmembrane</keyword>
<evidence type="ECO:0000256" key="3">
    <source>
        <dbReference type="SAM" id="Phobius"/>
    </source>
</evidence>
<evidence type="ECO:0000256" key="1">
    <source>
        <dbReference type="ARBA" id="ARBA00009108"/>
    </source>
</evidence>
<comment type="caution">
    <text evidence="4">The sequence shown here is derived from an EMBL/GenBank/DDBJ whole genome shotgun (WGS) entry which is preliminary data.</text>
</comment>
<feature type="coiled-coil region" evidence="2">
    <location>
        <begin position="59"/>
        <end position="100"/>
    </location>
</feature>
<keyword evidence="2" id="KW-0175">Coiled coil</keyword>
<dbReference type="PANTHER" id="PTHR37313">
    <property type="entry name" value="UPF0749 PROTEIN RV1825"/>
    <property type="match status" value="1"/>
</dbReference>
<keyword evidence="5" id="KW-1185">Reference proteome</keyword>
<name>A0A0Q3VGT3_9BACI</name>
<sequence>MNKRELMKIKMKKKLKVKGNHVIFSLVFLVLGYIIAFSYHVTKSEGENTAITGKQWDRDLELRNQLVDLEKKNLTLQKELHEKQEQVREIENELSQEAQVYFNLAEDAEKLRMYLGKIDVKGQGVEVTLSDGAYNPDEENINNYIVHEQHVFKVINELYISGASAIAINGQRLTHNSYILCNGPVIEIDGYQHPAPFVISAIGDAEVLSSALNLTGGVKDSLVNENIQFTLEEKAEVIMEPLLQAS</sequence>
<evidence type="ECO:0000313" key="4">
    <source>
        <dbReference type="EMBL" id="KQL19003.1"/>
    </source>
</evidence>
<dbReference type="EMBL" id="LJIX01000006">
    <property type="protein sequence ID" value="KQL19003.1"/>
    <property type="molecule type" value="Genomic_DNA"/>
</dbReference>
<organism evidence="4 5">
    <name type="scientific">Cytobacillus solani</name>
    <dbReference type="NCBI Taxonomy" id="1637975"/>
    <lineage>
        <taxon>Bacteria</taxon>
        <taxon>Bacillati</taxon>
        <taxon>Bacillota</taxon>
        <taxon>Bacilli</taxon>
        <taxon>Bacillales</taxon>
        <taxon>Bacillaceae</taxon>
        <taxon>Cytobacillus</taxon>
    </lineage>
</organism>
<feature type="transmembrane region" description="Helical" evidence="3">
    <location>
        <begin position="21"/>
        <end position="41"/>
    </location>
</feature>
<keyword evidence="3" id="KW-1133">Transmembrane helix</keyword>
<dbReference type="PATRIC" id="fig|1637975.4.peg.1933"/>